<dbReference type="PROSITE" id="PS51450">
    <property type="entry name" value="LRR"/>
    <property type="match status" value="2"/>
</dbReference>
<dbReference type="SMART" id="SM00365">
    <property type="entry name" value="LRR_SD22"/>
    <property type="match status" value="4"/>
</dbReference>
<dbReference type="GeneID" id="120898010"/>
<dbReference type="PANTHER" id="PTHR24366">
    <property type="entry name" value="IG(IMMUNOGLOBULIN) AND LRR(LEUCINE RICH REPEAT) DOMAINS"/>
    <property type="match status" value="1"/>
</dbReference>
<dbReference type="SUPFAM" id="SSF52058">
    <property type="entry name" value="L domain-like"/>
    <property type="match status" value="2"/>
</dbReference>
<dbReference type="SMART" id="SM00364">
    <property type="entry name" value="LRR_BAC"/>
    <property type="match status" value="6"/>
</dbReference>
<evidence type="ECO:0000256" key="3">
    <source>
        <dbReference type="SAM" id="MobiDB-lite"/>
    </source>
</evidence>
<evidence type="ECO:0000313" key="6">
    <source>
        <dbReference type="Proteomes" id="UP000075840"/>
    </source>
</evidence>
<dbReference type="CTD" id="38845"/>
<dbReference type="KEGG" id="aara:120898010"/>
<evidence type="ECO:0000256" key="1">
    <source>
        <dbReference type="ARBA" id="ARBA00022614"/>
    </source>
</evidence>
<reference evidence="5" key="1">
    <citation type="submission" date="2022-08" db="UniProtKB">
        <authorList>
            <consortium name="EnsemblMetazoa"/>
        </authorList>
    </citation>
    <scope>IDENTIFICATION</scope>
    <source>
        <strain evidence="5">Dongola</strain>
    </source>
</reference>
<dbReference type="Proteomes" id="UP000075840">
    <property type="component" value="Unassembled WGS sequence"/>
</dbReference>
<proteinExistence type="predicted"/>
<feature type="compositionally biased region" description="Low complexity" evidence="3">
    <location>
        <begin position="753"/>
        <end position="767"/>
    </location>
</feature>
<dbReference type="InterPro" id="IPR032675">
    <property type="entry name" value="LRR_dom_sf"/>
</dbReference>
<dbReference type="EMBL" id="APCN01000099">
    <property type="status" value="NOT_ANNOTATED_CDS"/>
    <property type="molecule type" value="Genomic_DNA"/>
</dbReference>
<feature type="signal peptide" evidence="4">
    <location>
        <begin position="1"/>
        <end position="16"/>
    </location>
</feature>
<keyword evidence="4" id="KW-0732">Signal</keyword>
<dbReference type="PANTHER" id="PTHR24366:SF96">
    <property type="entry name" value="LEUCINE RICH REPEAT CONTAINING 53"/>
    <property type="match status" value="1"/>
</dbReference>
<feature type="chain" id="PRO_5043882054" evidence="4">
    <location>
        <begin position="17"/>
        <end position="853"/>
    </location>
</feature>
<evidence type="ECO:0000313" key="5">
    <source>
        <dbReference type="EnsemblMetazoa" id="AARA017869-PA"/>
    </source>
</evidence>
<dbReference type="RefSeq" id="XP_040159228.1">
    <property type="nucleotide sequence ID" value="XM_040303294.1"/>
</dbReference>
<feature type="region of interest" description="Disordered" evidence="3">
    <location>
        <begin position="823"/>
        <end position="853"/>
    </location>
</feature>
<sequence length="853" mass="93323">MATLLYTIIGMTASASLNCAVRREISPCTCSPGLFANNIDVKCEQMESFGQVVNALQDRFTEDHNIWLTISHSQLLDLAALSFWEMNMNIKSLRINFDNLSHLPVSSFRNLPRLDLFSAADNLLEEIPPDMFEQMPNLGTLDMARSRIRYISGDTFRHLQNLRHLIMGNNQLQRIDTDALPKTIHSLQLSVNQLRSLNGSIRHLDELKLLFINENNLTTLDGELPLGSPNLMMITAQNNQLEQLPGELRFLKNLDNLCVPGNRLRSLDGLLARATHLTKLLAQDNQISELRRDEFLEAERLEELNLAGNWLVNLNGSLLNCKGLINANFSENRLQEFSLQEVAGLRKLRLLDLSHNRIEVLSGRMENMIDSGLIISELRLNNNRLRSLDGALMGLNNLRILNVAHNELQTITPNDLIGMEELERLDLSFNQLKTLEELSKTFLPSLESLNASYNQLTTMHKDFHGLPILCVADLSKNMIRELSVDLVSNTRCSNHGVPNRLEIFLDENPVLCNESLPELINQMEFYHTRLNGVAHCIVPQQMPVETPIFIQPPIAMLQPLLKPQAPLVPSNVMIQPPSIVQILVPSTLVMPAAAAVAPPPPPPAAAVPVVPSASVPLAAPILPPGVPLALATVAPIPILYEASTSAPPPPPPVPVSVVAAHPPIGSAGVVSVAASPSTNGPLSSLPNTIQKTHATDDELLPPNEDELDDEPGVSVLTIPQQQPYDELKYETGPEQHDRAGGATQNRDENNDVGRSAAGGSEHGSASDGGHDGLPTVPTTTTTTMQTILEFKNLIHDDGSYGGAGLASSSAILVLPPEVLPLPLDKAQGLATEPEEEPPETQQDQHVELESDLQ</sequence>
<evidence type="ECO:0000256" key="2">
    <source>
        <dbReference type="ARBA" id="ARBA00022737"/>
    </source>
</evidence>
<keyword evidence="1" id="KW-0433">Leucine-rich repeat</keyword>
<feature type="region of interest" description="Disordered" evidence="3">
    <location>
        <begin position="731"/>
        <end position="777"/>
    </location>
</feature>
<feature type="compositionally biased region" description="Basic and acidic residues" evidence="3">
    <location>
        <begin position="731"/>
        <end position="751"/>
    </location>
</feature>
<protein>
    <submittedName>
        <fullName evidence="5">Uncharacterized protein</fullName>
    </submittedName>
</protein>
<dbReference type="VEuPathDB" id="VectorBase:AARA017869"/>
<dbReference type="RefSeq" id="XP_040159226.1">
    <property type="nucleotide sequence ID" value="XM_040303292.1"/>
</dbReference>
<dbReference type="InterPro" id="IPR001611">
    <property type="entry name" value="Leu-rich_rpt"/>
</dbReference>
<feature type="compositionally biased region" description="Basic and acidic residues" evidence="3">
    <location>
        <begin position="842"/>
        <end position="853"/>
    </location>
</feature>
<dbReference type="EnsemblMetazoa" id="AARA017869-RA">
    <property type="protein sequence ID" value="AARA017869-PA"/>
    <property type="gene ID" value="AARA017869"/>
</dbReference>
<name>A0A453YJX3_ANOAR</name>
<dbReference type="Gene3D" id="3.80.10.10">
    <property type="entry name" value="Ribonuclease Inhibitor"/>
    <property type="match status" value="3"/>
</dbReference>
<dbReference type="VEuPathDB" id="VectorBase:AARA21_003465"/>
<accession>A0A453YJX3</accession>
<dbReference type="RefSeq" id="XP_040159227.1">
    <property type="nucleotide sequence ID" value="XM_040303293.1"/>
</dbReference>
<evidence type="ECO:0000256" key="4">
    <source>
        <dbReference type="SAM" id="SignalP"/>
    </source>
</evidence>
<dbReference type="Pfam" id="PF13855">
    <property type="entry name" value="LRR_8"/>
    <property type="match status" value="3"/>
</dbReference>
<keyword evidence="6" id="KW-1185">Reference proteome</keyword>
<dbReference type="SMART" id="SM00369">
    <property type="entry name" value="LRR_TYP"/>
    <property type="match status" value="9"/>
</dbReference>
<keyword evidence="2" id="KW-0677">Repeat</keyword>
<dbReference type="InterPro" id="IPR003591">
    <property type="entry name" value="Leu-rich_rpt_typical-subtyp"/>
</dbReference>
<dbReference type="AlphaFoldDB" id="A0A453YJX3"/>
<organism evidence="5 6">
    <name type="scientific">Anopheles arabiensis</name>
    <name type="common">Mosquito</name>
    <dbReference type="NCBI Taxonomy" id="7173"/>
    <lineage>
        <taxon>Eukaryota</taxon>
        <taxon>Metazoa</taxon>
        <taxon>Ecdysozoa</taxon>
        <taxon>Arthropoda</taxon>
        <taxon>Hexapoda</taxon>
        <taxon>Insecta</taxon>
        <taxon>Pterygota</taxon>
        <taxon>Neoptera</taxon>
        <taxon>Endopterygota</taxon>
        <taxon>Diptera</taxon>
        <taxon>Nematocera</taxon>
        <taxon>Culicoidea</taxon>
        <taxon>Culicidae</taxon>
        <taxon>Anophelinae</taxon>
        <taxon>Anopheles</taxon>
    </lineage>
</organism>